<feature type="compositionally biased region" description="Basic and acidic residues" evidence="1">
    <location>
        <begin position="325"/>
        <end position="335"/>
    </location>
</feature>
<sequence>MVPGAWARCGHTLCPPEAAVLVLVLVLGGGRCPGRAGRAAAALGLTGTEDVLAVVASYADVSPACPRPSAPQTQLLGLTHAASHPGARDSSGQSLVPTSRGLRALALTSPTLRSGSRPPRPKLFSGVRQPSGCGMLPGSGEAWSWAHEVSVPVPVRAGVLAATLTEPGGDRAVAAQSRRAEPFGGTPGPCLGPWPQPHPRQPAPTASWSRAGLGQAVVIHEAGGTAVPAAALTSVQGPRSALPHPHCQRLLCGRRLLPSGYCPDVEAPGGRGAFPFCSVAVGPCSEPRLPPRGHGTLSLLRDGHPLQAEAEGVWAPPRWQRPHDFARARWPESARRASRSCKGVGERAAPPGARVASCGAGAGPPGTSPPRPQSRAAPTRLPSGGAVATQGGVPPAPSAPLSPGRPRNRRRHLAFGRGHRFRAPSPSSPRAASGQRRPLPWEGAAGSRDERSVCTAVAASSRAPGGCAGLTQASLPAARRRPGVPWWPPRPLTRPHRGFSAPVPALRGHEAPRLGPPSVSPALAL</sequence>
<dbReference type="Proteomes" id="UP000515202">
    <property type="component" value="Unplaced"/>
</dbReference>
<dbReference type="KEGG" id="pvp:111731222"/>
<evidence type="ECO:0000256" key="2">
    <source>
        <dbReference type="SAM" id="SignalP"/>
    </source>
</evidence>
<evidence type="ECO:0000313" key="3">
    <source>
        <dbReference type="Proteomes" id="UP000515202"/>
    </source>
</evidence>
<organism evidence="3 4">
    <name type="scientific">Pteropus vampyrus</name>
    <name type="common">Large flying fox</name>
    <dbReference type="NCBI Taxonomy" id="132908"/>
    <lineage>
        <taxon>Eukaryota</taxon>
        <taxon>Metazoa</taxon>
        <taxon>Chordata</taxon>
        <taxon>Craniata</taxon>
        <taxon>Vertebrata</taxon>
        <taxon>Euteleostomi</taxon>
        <taxon>Mammalia</taxon>
        <taxon>Eutheria</taxon>
        <taxon>Laurasiatheria</taxon>
        <taxon>Chiroptera</taxon>
        <taxon>Yinpterochiroptera</taxon>
        <taxon>Pteropodoidea</taxon>
        <taxon>Pteropodidae</taxon>
        <taxon>Pteropodinae</taxon>
        <taxon>Pteropus</taxon>
    </lineage>
</organism>
<dbReference type="AlphaFoldDB" id="A0A6P6BTN6"/>
<keyword evidence="3" id="KW-1185">Reference proteome</keyword>
<evidence type="ECO:0000256" key="1">
    <source>
        <dbReference type="SAM" id="MobiDB-lite"/>
    </source>
</evidence>
<feature type="compositionally biased region" description="Basic residues" evidence="1">
    <location>
        <begin position="406"/>
        <end position="422"/>
    </location>
</feature>
<dbReference type="GeneID" id="111731222"/>
<keyword evidence="2" id="KW-0732">Signal</keyword>
<protein>
    <submittedName>
        <fullName evidence="4">Transcription initiation factor TFIID subunit 4-like</fullName>
    </submittedName>
</protein>
<dbReference type="RefSeq" id="XP_023378461.1">
    <property type="nucleotide sequence ID" value="XM_023522693.1"/>
</dbReference>
<feature type="compositionally biased region" description="Low complexity" evidence="1">
    <location>
        <begin position="423"/>
        <end position="438"/>
    </location>
</feature>
<reference evidence="4" key="1">
    <citation type="submission" date="2025-08" db="UniProtKB">
        <authorList>
            <consortium name="RefSeq"/>
        </authorList>
    </citation>
    <scope>IDENTIFICATION</scope>
    <source>
        <tissue evidence="4">Kidney</tissue>
    </source>
</reference>
<feature type="region of interest" description="Disordered" evidence="1">
    <location>
        <begin position="480"/>
        <end position="525"/>
    </location>
</feature>
<proteinExistence type="predicted"/>
<feature type="region of interest" description="Disordered" evidence="1">
    <location>
        <begin position="107"/>
        <end position="131"/>
    </location>
</feature>
<name>A0A6P6BTN6_PTEVA</name>
<accession>A0A6P6BTN6</accession>
<gene>
    <name evidence="4" type="primary">LOC111731222</name>
</gene>
<feature type="region of interest" description="Disordered" evidence="1">
    <location>
        <begin position="325"/>
        <end position="450"/>
    </location>
</feature>
<evidence type="ECO:0000313" key="4">
    <source>
        <dbReference type="RefSeq" id="XP_023378461.1"/>
    </source>
</evidence>
<feature type="signal peptide" evidence="2">
    <location>
        <begin position="1"/>
        <end position="30"/>
    </location>
</feature>
<feature type="chain" id="PRO_5027745167" evidence="2">
    <location>
        <begin position="31"/>
        <end position="525"/>
    </location>
</feature>